<reference evidence="1 2" key="1">
    <citation type="submission" date="2017-12" db="EMBL/GenBank/DDBJ databases">
        <title>Sequencing, de novo assembly and annotation of complete genome of a new Thraustochytrid species, strain FCC1311.</title>
        <authorList>
            <person name="Sedici K."/>
            <person name="Godart F."/>
            <person name="Aiese Cigliano R."/>
            <person name="Sanseverino W."/>
            <person name="Barakat M."/>
            <person name="Ortet P."/>
            <person name="Marechal E."/>
            <person name="Cagnac O."/>
            <person name="Amato A."/>
        </authorList>
    </citation>
    <scope>NUCLEOTIDE SEQUENCE [LARGE SCALE GENOMIC DNA]</scope>
</reference>
<name>A0A2R5GRD5_9STRA</name>
<keyword evidence="2" id="KW-1185">Reference proteome</keyword>
<dbReference type="InParanoid" id="A0A2R5GRD5"/>
<gene>
    <name evidence="1" type="ORF">FCC1311_096692</name>
</gene>
<dbReference type="SUPFAM" id="SSF50494">
    <property type="entry name" value="Trypsin-like serine proteases"/>
    <property type="match status" value="1"/>
</dbReference>
<evidence type="ECO:0008006" key="3">
    <source>
        <dbReference type="Google" id="ProtNLM"/>
    </source>
</evidence>
<evidence type="ECO:0000313" key="2">
    <source>
        <dbReference type="Proteomes" id="UP000241890"/>
    </source>
</evidence>
<accession>A0A2R5GRD5</accession>
<dbReference type="AlphaFoldDB" id="A0A2R5GRD5"/>
<dbReference type="EMBL" id="BEYU01000155">
    <property type="protein sequence ID" value="GBG33446.1"/>
    <property type="molecule type" value="Genomic_DNA"/>
</dbReference>
<sequence length="183" mass="20233">MLFASFFPGRAVHKDLSGNDIDKTMEAMKIRDEHRQDFKKNLAELSLGVFHVIQPAGFAAATAFHWGNKFVLTNAHVIHAANMQGAQLELPMWARDGSADESDKLYTSLELDDEDVCAMSFEAPRSMVPTPQASNFTLARYVEVSSVLAQWPWFGTPQEQSLGLLGRHFFAGILKKCASNSAA</sequence>
<dbReference type="InterPro" id="IPR009003">
    <property type="entry name" value="Peptidase_S1_PA"/>
</dbReference>
<protein>
    <recommendedName>
        <fullName evidence="3">Serine protease</fullName>
    </recommendedName>
</protein>
<proteinExistence type="predicted"/>
<comment type="caution">
    <text evidence="1">The sequence shown here is derived from an EMBL/GenBank/DDBJ whole genome shotgun (WGS) entry which is preliminary data.</text>
</comment>
<dbReference type="Proteomes" id="UP000241890">
    <property type="component" value="Unassembled WGS sequence"/>
</dbReference>
<evidence type="ECO:0000313" key="1">
    <source>
        <dbReference type="EMBL" id="GBG33446.1"/>
    </source>
</evidence>
<organism evidence="1 2">
    <name type="scientific">Hondaea fermentalgiana</name>
    <dbReference type="NCBI Taxonomy" id="2315210"/>
    <lineage>
        <taxon>Eukaryota</taxon>
        <taxon>Sar</taxon>
        <taxon>Stramenopiles</taxon>
        <taxon>Bigyra</taxon>
        <taxon>Labyrinthulomycetes</taxon>
        <taxon>Thraustochytrida</taxon>
        <taxon>Thraustochytriidae</taxon>
        <taxon>Hondaea</taxon>
    </lineage>
</organism>